<accession>M2YCJ3</accession>
<evidence type="ECO:0000313" key="3">
    <source>
        <dbReference type="Proteomes" id="UP000009877"/>
    </source>
</evidence>
<organism evidence="2 3">
    <name type="scientific">Kocuria palustris PEL</name>
    <dbReference type="NCBI Taxonomy" id="1236550"/>
    <lineage>
        <taxon>Bacteria</taxon>
        <taxon>Bacillati</taxon>
        <taxon>Actinomycetota</taxon>
        <taxon>Actinomycetes</taxon>
        <taxon>Micrococcales</taxon>
        <taxon>Micrococcaceae</taxon>
        <taxon>Kocuria</taxon>
    </lineage>
</organism>
<evidence type="ECO:0000259" key="1">
    <source>
        <dbReference type="PROSITE" id="PS51384"/>
    </source>
</evidence>
<feature type="domain" description="FAD-binding FR-type" evidence="1">
    <location>
        <begin position="7"/>
        <end position="111"/>
    </location>
</feature>
<dbReference type="InterPro" id="IPR039374">
    <property type="entry name" value="SIP_fam"/>
</dbReference>
<name>M2YCJ3_9MICC</name>
<dbReference type="Proteomes" id="UP000009877">
    <property type="component" value="Unassembled WGS sequence"/>
</dbReference>
<keyword evidence="3" id="KW-1185">Reference proteome</keyword>
<dbReference type="PANTHER" id="PTHR30157">
    <property type="entry name" value="FERRIC REDUCTASE, NADPH-DEPENDENT"/>
    <property type="match status" value="1"/>
</dbReference>
<dbReference type="GO" id="GO:0016491">
    <property type="term" value="F:oxidoreductase activity"/>
    <property type="evidence" value="ECO:0007669"/>
    <property type="project" value="InterPro"/>
</dbReference>
<evidence type="ECO:0000313" key="2">
    <source>
        <dbReference type="EMBL" id="EME36235.1"/>
    </source>
</evidence>
<dbReference type="PANTHER" id="PTHR30157:SF0">
    <property type="entry name" value="NADPH-DEPENDENT FERRIC-CHELATE REDUCTASE"/>
    <property type="match status" value="1"/>
</dbReference>
<dbReference type="RefSeq" id="WP_006215138.1">
    <property type="nucleotide sequence ID" value="NZ_ANHZ02000017.1"/>
</dbReference>
<dbReference type="InterPro" id="IPR017938">
    <property type="entry name" value="Riboflavin_synthase-like_b-brl"/>
</dbReference>
<dbReference type="AlphaFoldDB" id="M2YCJ3"/>
<dbReference type="SUPFAM" id="SSF63380">
    <property type="entry name" value="Riboflavin synthase domain-like"/>
    <property type="match status" value="1"/>
</dbReference>
<dbReference type="InterPro" id="IPR007037">
    <property type="entry name" value="SIP_rossman_dom"/>
</dbReference>
<gene>
    <name evidence="2" type="ORF">C884_00714</name>
</gene>
<protein>
    <submittedName>
        <fullName evidence="2">Siderophore-interacting protein</fullName>
    </submittedName>
</protein>
<dbReference type="InterPro" id="IPR039261">
    <property type="entry name" value="FNR_nucleotide-bd"/>
</dbReference>
<dbReference type="Gene3D" id="3.40.50.80">
    <property type="entry name" value="Nucleotide-binding domain of ferredoxin-NADP reductase (FNR) module"/>
    <property type="match status" value="1"/>
</dbReference>
<dbReference type="CDD" id="cd06193">
    <property type="entry name" value="siderophore_interacting"/>
    <property type="match status" value="1"/>
</dbReference>
<dbReference type="Pfam" id="PF04954">
    <property type="entry name" value="SIP"/>
    <property type="match status" value="1"/>
</dbReference>
<sequence>MVRAMGSMETKLTVLGREEIAPSYLRLELDDGGLLARRAPHPTMWLRLWFAEGGRDHQRAYTLVDPDVDAGRFSLEFAMHEGAASDWARECRPGDTIRASLLGSKPPWAPRGRRARKAVDPDVPFSGRTIVIGDSAALPAMNSLLESLGEAPAEVWLEHRLPEDQQLPLHLGPNAEGHRVHRSDESTGVRAVLESRWSQQPPSPQDRYWIALEARDTRGVSSMLRAHGMGREAIEATAYWRSA</sequence>
<dbReference type="Pfam" id="PF08021">
    <property type="entry name" value="FAD_binding_9"/>
    <property type="match status" value="1"/>
</dbReference>
<proteinExistence type="predicted"/>
<dbReference type="InterPro" id="IPR017927">
    <property type="entry name" value="FAD-bd_FR_type"/>
</dbReference>
<reference evidence="2 3" key="1">
    <citation type="journal article" date="2014" name="Genome Announc.">
        <title>Draft Genome Sequence of Kocuria palustris PEL.</title>
        <authorList>
            <person name="Sharma G."/>
            <person name="Khatri I."/>
            <person name="Subramanian S."/>
        </authorList>
    </citation>
    <scope>NUCLEOTIDE SEQUENCE [LARGE SCALE GENOMIC DNA]</scope>
    <source>
        <strain evidence="2 3">PEL</strain>
    </source>
</reference>
<dbReference type="EMBL" id="ANHZ02000017">
    <property type="protein sequence ID" value="EME36235.1"/>
    <property type="molecule type" value="Genomic_DNA"/>
</dbReference>
<comment type="caution">
    <text evidence="2">The sequence shown here is derived from an EMBL/GenBank/DDBJ whole genome shotgun (WGS) entry which is preliminary data.</text>
</comment>
<dbReference type="InterPro" id="IPR013113">
    <property type="entry name" value="SIP_FAD-bd"/>
</dbReference>
<dbReference type="Gene3D" id="2.40.30.10">
    <property type="entry name" value="Translation factors"/>
    <property type="match status" value="1"/>
</dbReference>
<dbReference type="STRING" id="71999.KPaMU14_04955"/>
<dbReference type="PROSITE" id="PS51384">
    <property type="entry name" value="FAD_FR"/>
    <property type="match status" value="1"/>
</dbReference>